<accession>A0A2Z6MRW2</accession>
<name>A0A2Z6MRW2_TRISU</name>
<evidence type="ECO:0000313" key="2">
    <source>
        <dbReference type="EMBL" id="GAU18945.1"/>
    </source>
</evidence>
<proteinExistence type="predicted"/>
<feature type="region of interest" description="Disordered" evidence="1">
    <location>
        <begin position="1"/>
        <end position="50"/>
    </location>
</feature>
<dbReference type="Proteomes" id="UP000242715">
    <property type="component" value="Unassembled WGS sequence"/>
</dbReference>
<keyword evidence="3" id="KW-1185">Reference proteome</keyword>
<organism evidence="2 3">
    <name type="scientific">Trifolium subterraneum</name>
    <name type="common">Subterranean clover</name>
    <dbReference type="NCBI Taxonomy" id="3900"/>
    <lineage>
        <taxon>Eukaryota</taxon>
        <taxon>Viridiplantae</taxon>
        <taxon>Streptophyta</taxon>
        <taxon>Embryophyta</taxon>
        <taxon>Tracheophyta</taxon>
        <taxon>Spermatophyta</taxon>
        <taxon>Magnoliopsida</taxon>
        <taxon>eudicotyledons</taxon>
        <taxon>Gunneridae</taxon>
        <taxon>Pentapetalae</taxon>
        <taxon>rosids</taxon>
        <taxon>fabids</taxon>
        <taxon>Fabales</taxon>
        <taxon>Fabaceae</taxon>
        <taxon>Papilionoideae</taxon>
        <taxon>50 kb inversion clade</taxon>
        <taxon>NPAAA clade</taxon>
        <taxon>Hologalegina</taxon>
        <taxon>IRL clade</taxon>
        <taxon>Trifolieae</taxon>
        <taxon>Trifolium</taxon>
    </lineage>
</organism>
<dbReference type="AlphaFoldDB" id="A0A2Z6MRW2"/>
<evidence type="ECO:0000313" key="3">
    <source>
        <dbReference type="Proteomes" id="UP000242715"/>
    </source>
</evidence>
<dbReference type="EMBL" id="DF973190">
    <property type="protein sequence ID" value="GAU18945.1"/>
    <property type="molecule type" value="Genomic_DNA"/>
</dbReference>
<protein>
    <submittedName>
        <fullName evidence="2">Uncharacterized protein</fullName>
    </submittedName>
</protein>
<evidence type="ECO:0000256" key="1">
    <source>
        <dbReference type="SAM" id="MobiDB-lite"/>
    </source>
</evidence>
<reference evidence="3" key="1">
    <citation type="journal article" date="2017" name="Front. Plant Sci.">
        <title>Climate Clever Clovers: New Paradigm to Reduce the Environmental Footprint of Ruminants by Breeding Low Methanogenic Forages Utilizing Haplotype Variation.</title>
        <authorList>
            <person name="Kaur P."/>
            <person name="Appels R."/>
            <person name="Bayer P.E."/>
            <person name="Keeble-Gagnere G."/>
            <person name="Wang J."/>
            <person name="Hirakawa H."/>
            <person name="Shirasawa K."/>
            <person name="Vercoe P."/>
            <person name="Stefanova K."/>
            <person name="Durmic Z."/>
            <person name="Nichols P."/>
            <person name="Revell C."/>
            <person name="Isobe S.N."/>
            <person name="Edwards D."/>
            <person name="Erskine W."/>
        </authorList>
    </citation>
    <scope>NUCLEOTIDE SEQUENCE [LARGE SCALE GENOMIC DNA]</scope>
    <source>
        <strain evidence="3">cv. Daliak</strain>
    </source>
</reference>
<gene>
    <name evidence="2" type="ORF">TSUD_229350</name>
</gene>
<sequence length="86" mass="9198">MPKVKRPIAANASGNRAKAVEHPPKPKRTCKLPAQPVPTESEHPETEAMDEADFPDDLLYDEGADGGGGGGGDMTYLLVHIITYEP</sequence>